<protein>
    <recommendedName>
        <fullName evidence="5">DUF4190 domain-containing protein</fullName>
    </recommendedName>
</protein>
<feature type="transmembrane region" description="Helical" evidence="2">
    <location>
        <begin position="64"/>
        <end position="87"/>
    </location>
</feature>
<sequence length="182" mass="18063">MSLDSQLPPPPGYPAQPPAPEQKGTSGLAIAGLILAIFIAPIGFILSLIAIFKTGAGKAKGRGLAIAGLIISVLIIGGSVAVIVAAANSTVLDPGCTSGKDAIFLSSTTVDATTVQASIDGLTAAAGKAKHDDVKAANLALAEDYKSLLKALQGGEAPADLEAKINTDAAAFDKLCTIGDGK</sequence>
<evidence type="ECO:0000256" key="2">
    <source>
        <dbReference type="SAM" id="Phobius"/>
    </source>
</evidence>
<proteinExistence type="predicted"/>
<evidence type="ECO:0008006" key="5">
    <source>
        <dbReference type="Google" id="ProtNLM"/>
    </source>
</evidence>
<name>A0ABQ3Z3E6_9ACTN</name>
<gene>
    <name evidence="3" type="ORF">Adu01nite_57030</name>
</gene>
<keyword evidence="2" id="KW-0472">Membrane</keyword>
<evidence type="ECO:0000313" key="4">
    <source>
        <dbReference type="Proteomes" id="UP000637628"/>
    </source>
</evidence>
<reference evidence="3 4" key="1">
    <citation type="submission" date="2021-01" db="EMBL/GenBank/DDBJ databases">
        <title>Whole genome shotgun sequence of Actinoplanes durhamensis NBRC 14914.</title>
        <authorList>
            <person name="Komaki H."/>
            <person name="Tamura T."/>
        </authorList>
    </citation>
    <scope>NUCLEOTIDE SEQUENCE [LARGE SCALE GENOMIC DNA]</scope>
    <source>
        <strain evidence="3 4">NBRC 14914</strain>
    </source>
</reference>
<comment type="caution">
    <text evidence="3">The sequence shown here is derived from an EMBL/GenBank/DDBJ whole genome shotgun (WGS) entry which is preliminary data.</text>
</comment>
<keyword evidence="2" id="KW-0812">Transmembrane</keyword>
<dbReference type="EMBL" id="BOML01000043">
    <property type="protein sequence ID" value="GIE04353.1"/>
    <property type="molecule type" value="Genomic_DNA"/>
</dbReference>
<dbReference type="RefSeq" id="WP_203730996.1">
    <property type="nucleotide sequence ID" value="NZ_BAAATX010000016.1"/>
</dbReference>
<evidence type="ECO:0000313" key="3">
    <source>
        <dbReference type="EMBL" id="GIE04353.1"/>
    </source>
</evidence>
<feature type="region of interest" description="Disordered" evidence="1">
    <location>
        <begin position="1"/>
        <end position="21"/>
    </location>
</feature>
<keyword evidence="4" id="KW-1185">Reference proteome</keyword>
<keyword evidence="2" id="KW-1133">Transmembrane helix</keyword>
<feature type="transmembrane region" description="Helical" evidence="2">
    <location>
        <begin position="28"/>
        <end position="52"/>
    </location>
</feature>
<accession>A0ABQ3Z3E6</accession>
<organism evidence="3 4">
    <name type="scientific">Paractinoplanes durhamensis</name>
    <dbReference type="NCBI Taxonomy" id="113563"/>
    <lineage>
        <taxon>Bacteria</taxon>
        <taxon>Bacillati</taxon>
        <taxon>Actinomycetota</taxon>
        <taxon>Actinomycetes</taxon>
        <taxon>Micromonosporales</taxon>
        <taxon>Micromonosporaceae</taxon>
        <taxon>Paractinoplanes</taxon>
    </lineage>
</organism>
<evidence type="ECO:0000256" key="1">
    <source>
        <dbReference type="SAM" id="MobiDB-lite"/>
    </source>
</evidence>
<dbReference type="Proteomes" id="UP000637628">
    <property type="component" value="Unassembled WGS sequence"/>
</dbReference>
<feature type="compositionally biased region" description="Pro residues" evidence="1">
    <location>
        <begin position="7"/>
        <end position="20"/>
    </location>
</feature>